<feature type="chain" id="PRO_5045947482" description="FAS1 domain-containing protein" evidence="1">
    <location>
        <begin position="19"/>
        <end position="396"/>
    </location>
</feature>
<comment type="caution">
    <text evidence="3">The sequence shown here is derived from an EMBL/GenBank/DDBJ whole genome shotgun (WGS) entry which is preliminary data.</text>
</comment>
<protein>
    <recommendedName>
        <fullName evidence="2">FAS1 domain-containing protein</fullName>
    </recommendedName>
</protein>
<organism evidence="3 4">
    <name type="scientific">Zasmidium cellare</name>
    <name type="common">Wine cellar mold</name>
    <name type="synonym">Racodium cellare</name>
    <dbReference type="NCBI Taxonomy" id="395010"/>
    <lineage>
        <taxon>Eukaryota</taxon>
        <taxon>Fungi</taxon>
        <taxon>Dikarya</taxon>
        <taxon>Ascomycota</taxon>
        <taxon>Pezizomycotina</taxon>
        <taxon>Dothideomycetes</taxon>
        <taxon>Dothideomycetidae</taxon>
        <taxon>Mycosphaerellales</taxon>
        <taxon>Mycosphaerellaceae</taxon>
        <taxon>Zasmidium</taxon>
    </lineage>
</organism>
<dbReference type="SMART" id="SM00554">
    <property type="entry name" value="FAS1"/>
    <property type="match status" value="2"/>
</dbReference>
<dbReference type="PANTHER" id="PTHR10900">
    <property type="entry name" value="PERIOSTIN-RELATED"/>
    <property type="match status" value="1"/>
</dbReference>
<feature type="domain" description="FAS1" evidence="2">
    <location>
        <begin position="200"/>
        <end position="338"/>
    </location>
</feature>
<evidence type="ECO:0000313" key="3">
    <source>
        <dbReference type="EMBL" id="KAK4500197.1"/>
    </source>
</evidence>
<sequence>MLFSYAAALPLLSLLAYAQEAPSNKSSASLTDVLAKHANLSSYQSLLETQFPALLHALETFDATDNPITLLVPNNDAFDSLVNTPLLSGPFANNDTAYISKVIAYHSIMGEWTSNTLNTSFQWLPTMTSGTNFSLVEGGQRVGGVLQPGDRNTSFYQWEIIWVSGESTRSVVAVQDVPFKGGFIQVLDNFLIPPDDFVPTAETYNLANYDYAVTAFLGAVYSLANGTSPLAKYINETQGITMFIPANVAFAAVSGTLEHYLETPEPDLLNLLQYHVLSGTDGPIYSSDFANATTLPTLANKTLDMRFFPNSYFVNQARIVAQDVLIYNGVFHVIDGVLSPDQANVMPNPTSATAAPVLPTNGGTVNGSAAPFTTFMPDFVPTDLPSAAYLWGGGDE</sequence>
<evidence type="ECO:0000313" key="4">
    <source>
        <dbReference type="Proteomes" id="UP001305779"/>
    </source>
</evidence>
<dbReference type="PROSITE" id="PS50213">
    <property type="entry name" value="FAS1"/>
    <property type="match status" value="2"/>
</dbReference>
<evidence type="ECO:0000259" key="2">
    <source>
        <dbReference type="PROSITE" id="PS50213"/>
    </source>
</evidence>
<dbReference type="Proteomes" id="UP001305779">
    <property type="component" value="Unassembled WGS sequence"/>
</dbReference>
<dbReference type="PANTHER" id="PTHR10900:SF77">
    <property type="entry name" value="FI19380P1"/>
    <property type="match status" value="1"/>
</dbReference>
<name>A0ABR0EFD4_ZASCE</name>
<accession>A0ABR0EFD4</accession>
<dbReference type="EMBL" id="JAXOVC010000006">
    <property type="protein sequence ID" value="KAK4500197.1"/>
    <property type="molecule type" value="Genomic_DNA"/>
</dbReference>
<keyword evidence="1" id="KW-0732">Signal</keyword>
<dbReference type="InterPro" id="IPR000782">
    <property type="entry name" value="FAS1_domain"/>
</dbReference>
<evidence type="ECO:0000256" key="1">
    <source>
        <dbReference type="SAM" id="SignalP"/>
    </source>
</evidence>
<dbReference type="Gene3D" id="2.30.180.10">
    <property type="entry name" value="FAS1 domain"/>
    <property type="match status" value="2"/>
</dbReference>
<dbReference type="Pfam" id="PF02469">
    <property type="entry name" value="Fasciclin"/>
    <property type="match status" value="2"/>
</dbReference>
<keyword evidence="4" id="KW-1185">Reference proteome</keyword>
<feature type="signal peptide" evidence="1">
    <location>
        <begin position="1"/>
        <end position="18"/>
    </location>
</feature>
<dbReference type="InterPro" id="IPR050904">
    <property type="entry name" value="Adhesion/Biosynth-related"/>
</dbReference>
<gene>
    <name evidence="3" type="ORF">PRZ48_008383</name>
</gene>
<feature type="domain" description="FAS1" evidence="2">
    <location>
        <begin position="27"/>
        <end position="191"/>
    </location>
</feature>
<dbReference type="SUPFAM" id="SSF82153">
    <property type="entry name" value="FAS1 domain"/>
    <property type="match status" value="2"/>
</dbReference>
<proteinExistence type="predicted"/>
<dbReference type="InterPro" id="IPR036378">
    <property type="entry name" value="FAS1_dom_sf"/>
</dbReference>
<reference evidence="3 4" key="1">
    <citation type="journal article" date="2023" name="G3 (Bethesda)">
        <title>A chromosome-level genome assembly of Zasmidium syzygii isolated from banana leaves.</title>
        <authorList>
            <person name="van Westerhoven A.C."/>
            <person name="Mehrabi R."/>
            <person name="Talebi R."/>
            <person name="Steentjes M.B.F."/>
            <person name="Corcolon B."/>
            <person name="Chong P.A."/>
            <person name="Kema G.H.J."/>
            <person name="Seidl M.F."/>
        </authorList>
    </citation>
    <scope>NUCLEOTIDE SEQUENCE [LARGE SCALE GENOMIC DNA]</scope>
    <source>
        <strain evidence="3 4">P124</strain>
    </source>
</reference>